<sequence>MIRSAAAPVLTRSGGTGNSGDVDLVVSSGNTMMHISPGTYPSVLGSRSDALRPGGLISFESRNPTARACEQWTREATYSERDTPAGHLREWIEVTESDQGRVVFDAHNVFPDGSDAVYTDLLYFRTSDEIIADLEHAGFTDIAVHGGWHHEPPLDDSRLLVVRATKR</sequence>
<dbReference type="Proteomes" id="UP000295818">
    <property type="component" value="Unassembled WGS sequence"/>
</dbReference>
<evidence type="ECO:0008006" key="4">
    <source>
        <dbReference type="Google" id="ProtNLM"/>
    </source>
</evidence>
<dbReference type="RefSeq" id="WP_132188827.1">
    <property type="nucleotide sequence ID" value="NZ_SLWM01000004.1"/>
</dbReference>
<evidence type="ECO:0000313" key="3">
    <source>
        <dbReference type="Proteomes" id="UP000295818"/>
    </source>
</evidence>
<reference evidence="2 3" key="1">
    <citation type="journal article" date="2015" name="Stand. Genomic Sci.">
        <title>Genomic Encyclopedia of Bacterial and Archaeal Type Strains, Phase III: the genomes of soil and plant-associated and newly described type strains.</title>
        <authorList>
            <person name="Whitman W.B."/>
            <person name="Woyke T."/>
            <person name="Klenk H.P."/>
            <person name="Zhou Y."/>
            <person name="Lilburn T.G."/>
            <person name="Beck B.J."/>
            <person name="De Vos P."/>
            <person name="Vandamme P."/>
            <person name="Eisen J.A."/>
            <person name="Garrity G."/>
            <person name="Hugenholtz P."/>
            <person name="Kyrpides N.C."/>
        </authorList>
    </citation>
    <scope>NUCLEOTIDE SEQUENCE [LARGE SCALE GENOMIC DNA]</scope>
    <source>
        <strain evidence="2 3">VKM Ac-2538</strain>
    </source>
</reference>
<accession>A0ABY2BQI4</accession>
<dbReference type="InterPro" id="IPR029063">
    <property type="entry name" value="SAM-dependent_MTases_sf"/>
</dbReference>
<dbReference type="EMBL" id="SLWM01000004">
    <property type="protein sequence ID" value="TCO26016.1"/>
    <property type="molecule type" value="Genomic_DNA"/>
</dbReference>
<gene>
    <name evidence="2" type="ORF">EV644_104520</name>
</gene>
<evidence type="ECO:0000313" key="2">
    <source>
        <dbReference type="EMBL" id="TCO26016.1"/>
    </source>
</evidence>
<dbReference type="SUPFAM" id="SSF53335">
    <property type="entry name" value="S-adenosyl-L-methionine-dependent methyltransferases"/>
    <property type="match status" value="1"/>
</dbReference>
<keyword evidence="3" id="KW-1185">Reference proteome</keyword>
<comment type="caution">
    <text evidence="2">The sequence shown here is derived from an EMBL/GenBank/DDBJ whole genome shotgun (WGS) entry which is preliminary data.</text>
</comment>
<proteinExistence type="predicted"/>
<feature type="region of interest" description="Disordered" evidence="1">
    <location>
        <begin position="1"/>
        <end position="20"/>
    </location>
</feature>
<evidence type="ECO:0000256" key="1">
    <source>
        <dbReference type="SAM" id="MobiDB-lite"/>
    </source>
</evidence>
<organism evidence="2 3">
    <name type="scientific">Kribbella orskensis</name>
    <dbReference type="NCBI Taxonomy" id="2512216"/>
    <lineage>
        <taxon>Bacteria</taxon>
        <taxon>Bacillati</taxon>
        <taxon>Actinomycetota</taxon>
        <taxon>Actinomycetes</taxon>
        <taxon>Propionibacteriales</taxon>
        <taxon>Kribbellaceae</taxon>
        <taxon>Kribbella</taxon>
    </lineage>
</organism>
<name>A0ABY2BQI4_9ACTN</name>
<dbReference type="Gene3D" id="3.40.50.150">
    <property type="entry name" value="Vaccinia Virus protein VP39"/>
    <property type="match status" value="1"/>
</dbReference>
<protein>
    <recommendedName>
        <fullName evidence="4">Methyltransferase family protein</fullName>
    </recommendedName>
</protein>